<comment type="similarity">
    <text evidence="1">Belongs to the protein-tyrosine phosphatase family.</text>
</comment>
<evidence type="ECO:0000313" key="6">
    <source>
        <dbReference type="Proteomes" id="UP000558284"/>
    </source>
</evidence>
<dbReference type="Proteomes" id="UP000558284">
    <property type="component" value="Unassembled WGS sequence"/>
</dbReference>
<dbReference type="InterPro" id="IPR016130">
    <property type="entry name" value="Tyr_Pase_AS"/>
</dbReference>
<dbReference type="PANTHER" id="PTHR31126:SF72">
    <property type="entry name" value="DUAL SPECIFICITY PROTEIN PHOSPHATASE TPBA"/>
    <property type="match status" value="1"/>
</dbReference>
<sequence>MRIWLASLVAVVAVAGGALAATHLNNNFHTIVAGEAYRSAQPSADEIRAYRDKYHIATIVNLRGAGPGQAWYDEEVKAANELGIRHIDFPMNARTELTQQQSLALIAVLQSAPKPVLIHCKEGSDRTGLASALYLAALAGADESVSEAQLSVRYGHIGIPLIGPYEMDRSFETMEPLLGFFGS</sequence>
<gene>
    <name evidence="5" type="ORF">H0241_25325</name>
</gene>
<dbReference type="GO" id="GO:0016791">
    <property type="term" value="F:phosphatase activity"/>
    <property type="evidence" value="ECO:0007669"/>
    <property type="project" value="TreeGrafter"/>
</dbReference>
<evidence type="ECO:0000259" key="4">
    <source>
        <dbReference type="Pfam" id="PF22784"/>
    </source>
</evidence>
<keyword evidence="2" id="KW-0378">Hydrolase</keyword>
<reference evidence="5 6" key="1">
    <citation type="submission" date="2020-07" db="EMBL/GenBank/DDBJ databases">
        <title>Definition of the novel symbiovar canariense within Mesorhizobium novociceri, a new species of genus Mesorhizobium nodulating Cicer canariense in the Caldera de Taburiente National Park (La Palma, Canary Islands).</title>
        <authorList>
            <person name="Leon-Barrios M."/>
            <person name="Perez-Yepez J."/>
            <person name="Flores-Felix J.D."/>
            <person name="Ramirez-Baena M.H."/>
            <person name="Pulido-Suarez L."/>
            <person name="Igual J.M."/>
            <person name="Velazquez E."/>
            <person name="Peix A."/>
        </authorList>
    </citation>
    <scope>NUCLEOTIDE SEQUENCE [LARGE SCALE GENOMIC DNA]</scope>
    <source>
        <strain evidence="5 6">CCANP35</strain>
    </source>
</reference>
<dbReference type="AlphaFoldDB" id="A0A838BBY7"/>
<keyword evidence="6" id="KW-1185">Reference proteome</keyword>
<comment type="caution">
    <text evidence="5">The sequence shown here is derived from an EMBL/GenBank/DDBJ whole genome shotgun (WGS) entry which is preliminary data.</text>
</comment>
<dbReference type="PROSITE" id="PS00383">
    <property type="entry name" value="TYR_PHOSPHATASE_1"/>
    <property type="match status" value="1"/>
</dbReference>
<evidence type="ECO:0000256" key="3">
    <source>
        <dbReference type="SAM" id="SignalP"/>
    </source>
</evidence>
<feature type="chain" id="PRO_5032402068" evidence="3">
    <location>
        <begin position="21"/>
        <end position="183"/>
    </location>
</feature>
<name>A0A838BBY7_9HYPH</name>
<dbReference type="InterPro" id="IPR057023">
    <property type="entry name" value="PTP-SAK"/>
</dbReference>
<accession>A0A838BBY7</accession>
<dbReference type="InterPro" id="IPR029021">
    <property type="entry name" value="Prot-tyrosine_phosphatase-like"/>
</dbReference>
<organism evidence="5 6">
    <name type="scientific">Mesorhizobium neociceri</name>
    <dbReference type="NCBI Taxonomy" id="1307853"/>
    <lineage>
        <taxon>Bacteria</taxon>
        <taxon>Pseudomonadati</taxon>
        <taxon>Pseudomonadota</taxon>
        <taxon>Alphaproteobacteria</taxon>
        <taxon>Hyphomicrobiales</taxon>
        <taxon>Phyllobacteriaceae</taxon>
        <taxon>Mesorhizobium</taxon>
    </lineage>
</organism>
<dbReference type="PANTHER" id="PTHR31126">
    <property type="entry name" value="TYROSINE-PROTEIN PHOSPHATASE"/>
    <property type="match status" value="1"/>
</dbReference>
<proteinExistence type="inferred from homology"/>
<dbReference type="Pfam" id="PF22784">
    <property type="entry name" value="PTP-SAK"/>
    <property type="match status" value="1"/>
</dbReference>
<dbReference type="Gene3D" id="3.90.190.10">
    <property type="entry name" value="Protein tyrosine phosphatase superfamily"/>
    <property type="match status" value="1"/>
</dbReference>
<protein>
    <submittedName>
        <fullName evidence="5">Tyrosine-protein phosphatase</fullName>
    </submittedName>
</protein>
<dbReference type="SUPFAM" id="SSF52799">
    <property type="entry name" value="(Phosphotyrosine protein) phosphatases II"/>
    <property type="match status" value="1"/>
</dbReference>
<evidence type="ECO:0000313" key="5">
    <source>
        <dbReference type="EMBL" id="MBA1143549.1"/>
    </source>
</evidence>
<evidence type="ECO:0000256" key="1">
    <source>
        <dbReference type="ARBA" id="ARBA00009580"/>
    </source>
</evidence>
<feature type="signal peptide" evidence="3">
    <location>
        <begin position="1"/>
        <end position="20"/>
    </location>
</feature>
<dbReference type="EMBL" id="JACDTY010000015">
    <property type="protein sequence ID" value="MBA1143549.1"/>
    <property type="molecule type" value="Genomic_DNA"/>
</dbReference>
<feature type="domain" description="Swiss Army Knife protein DSP-PTPase phosphatase" evidence="4">
    <location>
        <begin position="38"/>
        <end position="147"/>
    </location>
</feature>
<keyword evidence="3" id="KW-0732">Signal</keyword>
<evidence type="ECO:0000256" key="2">
    <source>
        <dbReference type="ARBA" id="ARBA00022801"/>
    </source>
</evidence>